<dbReference type="InterPro" id="IPR002168">
    <property type="entry name" value="Lipase_GDXG_HIS_AS"/>
</dbReference>
<name>A0ABS5DC56_9PSEU</name>
<evidence type="ECO:0000256" key="2">
    <source>
        <dbReference type="ARBA" id="ARBA00022801"/>
    </source>
</evidence>
<dbReference type="PROSITE" id="PS01173">
    <property type="entry name" value="LIPASE_GDXG_HIS"/>
    <property type="match status" value="1"/>
</dbReference>
<dbReference type="Gene3D" id="3.40.50.1820">
    <property type="entry name" value="alpha/beta hydrolase"/>
    <property type="match status" value="1"/>
</dbReference>
<evidence type="ECO:0000313" key="5">
    <source>
        <dbReference type="Proteomes" id="UP000674084"/>
    </source>
</evidence>
<sequence>MTGTEPLPAATAIGGMPGKLLRAVPYATPAGFRPLLADVHLPPVPKPPVVLFLHGGGWRLGSRTSFCPTWRDWSPSPFARLVAAGFAVVSADYRLSGEAAFPAQLDDVTTAVHWIRDRAVDLGVDAERIVVWGESAGGHLAALLGLTATRNAPDAVAGVVDWYGPSDLSAMPSRDDPGSREAQLLGAAASQVPDLARAASPVSHVHGAAPPFHLAHGTADDAVPAEQSRLLADALREAGRPVECDLVPDAGHLWRGPVDGERIFTRALEFAQRVTAR</sequence>
<proteinExistence type="inferred from homology"/>
<dbReference type="SUPFAM" id="SSF53474">
    <property type="entry name" value="alpha/beta-Hydrolases"/>
    <property type="match status" value="1"/>
</dbReference>
<accession>A0ABS5DC56</accession>
<keyword evidence="5" id="KW-1185">Reference proteome</keyword>
<reference evidence="4 5" key="1">
    <citation type="submission" date="2021-04" db="EMBL/GenBank/DDBJ databases">
        <title>Whole-genome sequencing of Saccharopolyspora endophytica KCTC 19397.</title>
        <authorList>
            <person name="Ay H."/>
            <person name="Saygin H."/>
            <person name="Sahin N."/>
        </authorList>
    </citation>
    <scope>NUCLEOTIDE SEQUENCE [LARGE SCALE GENOMIC DNA]</scope>
    <source>
        <strain evidence="4 5">KCTC 19397</strain>
    </source>
</reference>
<dbReference type="PANTHER" id="PTHR48081">
    <property type="entry name" value="AB HYDROLASE SUPERFAMILY PROTEIN C4A8.06C"/>
    <property type="match status" value="1"/>
</dbReference>
<organism evidence="4 5">
    <name type="scientific">Saccharopolyspora endophytica</name>
    <dbReference type="NCBI Taxonomy" id="543886"/>
    <lineage>
        <taxon>Bacteria</taxon>
        <taxon>Bacillati</taxon>
        <taxon>Actinomycetota</taxon>
        <taxon>Actinomycetes</taxon>
        <taxon>Pseudonocardiales</taxon>
        <taxon>Pseudonocardiaceae</taxon>
        <taxon>Saccharopolyspora</taxon>
    </lineage>
</organism>
<dbReference type="EMBL" id="JAGPXE010000003">
    <property type="protein sequence ID" value="MBQ0923875.1"/>
    <property type="molecule type" value="Genomic_DNA"/>
</dbReference>
<dbReference type="Pfam" id="PF20434">
    <property type="entry name" value="BD-FAE"/>
    <property type="match status" value="1"/>
</dbReference>
<comment type="similarity">
    <text evidence="1">Belongs to the 'GDXG' lipolytic enzyme family.</text>
</comment>
<dbReference type="RefSeq" id="WP_210969341.1">
    <property type="nucleotide sequence ID" value="NZ_JAGPXE010000003.1"/>
</dbReference>
<evidence type="ECO:0000256" key="1">
    <source>
        <dbReference type="ARBA" id="ARBA00010515"/>
    </source>
</evidence>
<dbReference type="InterPro" id="IPR029058">
    <property type="entry name" value="AB_hydrolase_fold"/>
</dbReference>
<dbReference type="GO" id="GO:0016787">
    <property type="term" value="F:hydrolase activity"/>
    <property type="evidence" value="ECO:0007669"/>
    <property type="project" value="UniProtKB-KW"/>
</dbReference>
<dbReference type="Proteomes" id="UP000674084">
    <property type="component" value="Unassembled WGS sequence"/>
</dbReference>
<dbReference type="PANTHER" id="PTHR48081:SF13">
    <property type="entry name" value="ALPHA_BETA HYDROLASE"/>
    <property type="match status" value="1"/>
</dbReference>
<dbReference type="InterPro" id="IPR050300">
    <property type="entry name" value="GDXG_lipolytic_enzyme"/>
</dbReference>
<evidence type="ECO:0000313" key="4">
    <source>
        <dbReference type="EMBL" id="MBQ0923875.1"/>
    </source>
</evidence>
<keyword evidence="2 4" id="KW-0378">Hydrolase</keyword>
<gene>
    <name evidence="4" type="ORF">KBO27_07955</name>
</gene>
<evidence type="ECO:0000259" key="3">
    <source>
        <dbReference type="Pfam" id="PF20434"/>
    </source>
</evidence>
<dbReference type="InterPro" id="IPR049492">
    <property type="entry name" value="BD-FAE-like_dom"/>
</dbReference>
<feature type="domain" description="BD-FAE-like" evidence="3">
    <location>
        <begin position="38"/>
        <end position="235"/>
    </location>
</feature>
<protein>
    <submittedName>
        <fullName evidence="4">Alpha/beta hydrolase</fullName>
    </submittedName>
</protein>
<comment type="caution">
    <text evidence="4">The sequence shown here is derived from an EMBL/GenBank/DDBJ whole genome shotgun (WGS) entry which is preliminary data.</text>
</comment>